<feature type="chain" id="PRO_5009919472" evidence="2">
    <location>
        <begin position="26"/>
        <end position="155"/>
    </location>
</feature>
<proteinExistence type="predicted"/>
<feature type="compositionally biased region" description="Low complexity" evidence="1">
    <location>
        <begin position="103"/>
        <end position="118"/>
    </location>
</feature>
<accession>A0A1M6MA52</accession>
<organism evidence="3 4">
    <name type="scientific">Paraburkholderia terricola</name>
    <dbReference type="NCBI Taxonomy" id="169427"/>
    <lineage>
        <taxon>Bacteria</taxon>
        <taxon>Pseudomonadati</taxon>
        <taxon>Pseudomonadota</taxon>
        <taxon>Betaproteobacteria</taxon>
        <taxon>Burkholderiales</taxon>
        <taxon>Burkholderiaceae</taxon>
        <taxon>Paraburkholderia</taxon>
    </lineage>
</organism>
<feature type="region of interest" description="Disordered" evidence="1">
    <location>
        <begin position="96"/>
        <end position="118"/>
    </location>
</feature>
<keyword evidence="2" id="KW-0732">Signal</keyword>
<dbReference type="Proteomes" id="UP000184395">
    <property type="component" value="Unassembled WGS sequence"/>
</dbReference>
<feature type="signal peptide" evidence="2">
    <location>
        <begin position="1"/>
        <end position="25"/>
    </location>
</feature>
<evidence type="ECO:0000256" key="1">
    <source>
        <dbReference type="SAM" id="MobiDB-lite"/>
    </source>
</evidence>
<evidence type="ECO:0000313" key="3">
    <source>
        <dbReference type="EMBL" id="SHJ80346.1"/>
    </source>
</evidence>
<dbReference type="AlphaFoldDB" id="A0A1M6MA52"/>
<evidence type="ECO:0000256" key="2">
    <source>
        <dbReference type="SAM" id="SignalP"/>
    </source>
</evidence>
<dbReference type="EMBL" id="FRAB01000007">
    <property type="protein sequence ID" value="SHJ80346.1"/>
    <property type="molecule type" value="Genomic_DNA"/>
</dbReference>
<reference evidence="3 4" key="1">
    <citation type="submission" date="2016-11" db="EMBL/GenBank/DDBJ databases">
        <authorList>
            <person name="Jaros S."/>
            <person name="Januszkiewicz K."/>
            <person name="Wedrychowicz H."/>
        </authorList>
    </citation>
    <scope>NUCLEOTIDE SEQUENCE [LARGE SCALE GENOMIC DNA]</scope>
    <source>
        <strain evidence="3 4">LMG 20594</strain>
    </source>
</reference>
<protein>
    <submittedName>
        <fullName evidence="3">Uncharacterized protein</fullName>
    </submittedName>
</protein>
<sequence length="155" mass="16019">MDLMLRRTVISMLLAIATSAMPVFAQNAAPAAGPAPAAAAAGYGGAAQAPANRRAKHQDREQKLLGAPRQYSLDDAPLGKAGDAQQTLLDERRMTVLGGGKPAPGKGKPRAGQVPVAARPGRANAAEALLPEGAARNAYADPYATGKRPVYRSPW</sequence>
<dbReference type="KEGG" id="pts:CUJ90_02930"/>
<name>A0A1M6MA52_9BURK</name>
<gene>
    <name evidence="3" type="ORF">SAMN05192548_100719</name>
</gene>
<dbReference type="OrthoDB" id="9029221at2"/>
<evidence type="ECO:0000313" key="4">
    <source>
        <dbReference type="Proteomes" id="UP000184395"/>
    </source>
</evidence>
<feature type="region of interest" description="Disordered" evidence="1">
    <location>
        <begin position="49"/>
        <end position="80"/>
    </location>
</feature>